<reference evidence="7" key="1">
    <citation type="submission" date="2010-06" db="EMBL/GenBank/DDBJ databases">
        <authorList>
            <person name="Jiang H."/>
            <person name="Abraham K."/>
            <person name="Ali S."/>
            <person name="Alsbrooks S.L."/>
            <person name="Anim B.N."/>
            <person name="Anosike U.S."/>
            <person name="Attaway T."/>
            <person name="Bandaranaike D.P."/>
            <person name="Battles P.K."/>
            <person name="Bell S.N."/>
            <person name="Bell A.V."/>
            <person name="Beltran B."/>
            <person name="Bickham C."/>
            <person name="Bustamante Y."/>
            <person name="Caleb T."/>
            <person name="Canada A."/>
            <person name="Cardenas V."/>
            <person name="Carter K."/>
            <person name="Chacko J."/>
            <person name="Chandrabose M.N."/>
            <person name="Chavez D."/>
            <person name="Chavez A."/>
            <person name="Chen L."/>
            <person name="Chu H.-S."/>
            <person name="Claassen K.J."/>
            <person name="Cockrell R."/>
            <person name="Collins M."/>
            <person name="Cooper J.A."/>
            <person name="Cree A."/>
            <person name="Curry S.M."/>
            <person name="Da Y."/>
            <person name="Dao M.D."/>
            <person name="Das B."/>
            <person name="Davila M.-L."/>
            <person name="Davy-Carroll L."/>
            <person name="Denson S."/>
            <person name="Dinh H."/>
            <person name="Ebong V.E."/>
            <person name="Edwards J.R."/>
            <person name="Egan A."/>
            <person name="El-Daye J."/>
            <person name="Escobedo L."/>
            <person name="Fernandez S."/>
            <person name="Fernando P.R."/>
            <person name="Flagg N."/>
            <person name="Forbes L.D."/>
            <person name="Fowler R.G."/>
            <person name="Fu Q."/>
            <person name="Gabisi R.A."/>
            <person name="Ganer J."/>
            <person name="Garbino Pronczuk A."/>
            <person name="Garcia R.M."/>
            <person name="Garner T."/>
            <person name="Garrett T.E."/>
            <person name="Gonzalez D.A."/>
            <person name="Hamid H."/>
            <person name="Hawkins E.S."/>
            <person name="Hirani K."/>
            <person name="Hogues M.E."/>
            <person name="Hollins B."/>
            <person name="Hsiao C.-H."/>
            <person name="Jabil R."/>
            <person name="James M.L."/>
            <person name="Jhangiani S.N."/>
            <person name="Johnson B."/>
            <person name="Johnson Q."/>
            <person name="Joshi V."/>
            <person name="Kalu J.B."/>
            <person name="Kam C."/>
            <person name="Kashfia A."/>
            <person name="Keebler J."/>
            <person name="Kisamo H."/>
            <person name="Kovar C.L."/>
            <person name="Lago L.A."/>
            <person name="Lai C.-Y."/>
            <person name="Laidlaw J."/>
            <person name="Lara F."/>
            <person name="Le T.-K."/>
            <person name="Lee S.L."/>
            <person name="Legall F.H."/>
            <person name="Lemon S.J."/>
            <person name="Lewis L.R."/>
            <person name="Li B."/>
            <person name="Liu Y."/>
            <person name="Liu Y.-S."/>
            <person name="Lopez J."/>
            <person name="Lozado R.J."/>
            <person name="Lu J."/>
            <person name="Madu R.C."/>
            <person name="Maheshwari M."/>
            <person name="Maheshwari R."/>
            <person name="Malloy K."/>
            <person name="Martinez E."/>
            <person name="Mathew T."/>
            <person name="Mercado I.C."/>
            <person name="Mercado C."/>
            <person name="Meyer B."/>
            <person name="Montgomery K."/>
            <person name="Morgan M.B."/>
            <person name="Munidasa M."/>
            <person name="Nazareth L.V."/>
            <person name="Nelson J."/>
            <person name="Ng B.M."/>
            <person name="Nguyen N.B."/>
            <person name="Nguyen P.Q."/>
            <person name="Nguyen T."/>
            <person name="Obregon M."/>
            <person name="Okwuonu G.O."/>
            <person name="Onwere C.G."/>
            <person name="Orozco G."/>
            <person name="Parra A."/>
            <person name="Patel S."/>
            <person name="Patil S."/>
            <person name="Perez A."/>
            <person name="Perez Y."/>
            <person name="Pham C."/>
            <person name="Primus E.L."/>
            <person name="Pu L.-L."/>
            <person name="Puazo M."/>
            <person name="Qin X."/>
            <person name="Quiroz J.B."/>
            <person name="Reese J."/>
            <person name="Richards S."/>
            <person name="Rives C.M."/>
            <person name="Robberts R."/>
            <person name="Ruiz S.J."/>
            <person name="Ruiz M.J."/>
            <person name="Santibanez J."/>
            <person name="Schneider B.W."/>
            <person name="Sisson I."/>
            <person name="Smith M."/>
            <person name="Sodergren E."/>
            <person name="Song X.-Z."/>
            <person name="Song B.B."/>
            <person name="Summersgill H."/>
            <person name="Thelus R."/>
            <person name="Thornton R.D."/>
            <person name="Trejos Z.Y."/>
            <person name="Usmani K."/>
            <person name="Vattathil S."/>
            <person name="Villasana D."/>
            <person name="Walker D.L."/>
            <person name="Wang S."/>
            <person name="Wang K."/>
            <person name="White C.S."/>
            <person name="Williams A.C."/>
            <person name="Williamson J."/>
            <person name="Wilson K."/>
            <person name="Woghiren I.O."/>
            <person name="Woodworth J.R."/>
            <person name="Worley K.C."/>
            <person name="Wright R.A."/>
            <person name="Wu W."/>
            <person name="Young L."/>
            <person name="Zhang L."/>
            <person name="Zhang J."/>
            <person name="Zhu Y."/>
            <person name="Muzny D.M."/>
            <person name="Weinstock G."/>
            <person name="Gibbs R.A."/>
        </authorList>
    </citation>
    <scope>NUCLEOTIDE SEQUENCE [LARGE SCALE GENOMIC DNA]</scope>
    <source>
        <strain evidence="7">LSR1</strain>
    </source>
</reference>
<dbReference type="AlphaFoldDB" id="A0A8R2NT39"/>
<dbReference type="InterPro" id="IPR007889">
    <property type="entry name" value="HTH_Psq"/>
</dbReference>
<feature type="compositionally biased region" description="Basic residues" evidence="2">
    <location>
        <begin position="563"/>
        <end position="574"/>
    </location>
</feature>
<dbReference type="InterPro" id="IPR009057">
    <property type="entry name" value="Homeodomain-like_sf"/>
</dbReference>
<dbReference type="EnsemblMetazoa" id="XM_029491493.1">
    <property type="protein sequence ID" value="XP_029347353.1"/>
    <property type="gene ID" value="LOC100569183"/>
</dbReference>
<feature type="transmembrane region" description="Helical" evidence="3">
    <location>
        <begin position="135"/>
        <end position="154"/>
    </location>
</feature>
<dbReference type="InterPro" id="IPR004875">
    <property type="entry name" value="DDE_SF_endonuclease_dom"/>
</dbReference>
<dbReference type="KEGG" id="api:100569183"/>
<protein>
    <submittedName>
        <fullName evidence="6">Uncharacterized protein</fullName>
    </submittedName>
</protein>
<dbReference type="PANTHER" id="PTHR19303">
    <property type="entry name" value="TRANSPOSON"/>
    <property type="match status" value="1"/>
</dbReference>
<evidence type="ECO:0000313" key="6">
    <source>
        <dbReference type="EnsemblMetazoa" id="XP_029347355.1"/>
    </source>
</evidence>
<dbReference type="RefSeq" id="XP_029347355.1">
    <property type="nucleotide sequence ID" value="XM_029491495.1"/>
</dbReference>
<dbReference type="SUPFAM" id="SSF57903">
    <property type="entry name" value="FYVE/PHD zinc finger"/>
    <property type="match status" value="1"/>
</dbReference>
<reference evidence="6" key="2">
    <citation type="submission" date="2022-06" db="UniProtKB">
        <authorList>
            <consortium name="EnsemblMetazoa"/>
        </authorList>
    </citation>
    <scope>IDENTIFICATION</scope>
</reference>
<evidence type="ECO:0000259" key="4">
    <source>
        <dbReference type="Pfam" id="PF03184"/>
    </source>
</evidence>
<keyword evidence="3" id="KW-0472">Membrane</keyword>
<evidence type="ECO:0000259" key="5">
    <source>
        <dbReference type="Pfam" id="PF05225"/>
    </source>
</evidence>
<evidence type="ECO:0000256" key="1">
    <source>
        <dbReference type="ARBA" id="ARBA00004123"/>
    </source>
</evidence>
<keyword evidence="3" id="KW-1133">Transmembrane helix</keyword>
<name>A0A8R2NT39_ACYPI</name>
<accession>A0A8R2NT39</accession>
<dbReference type="InterPro" id="IPR011011">
    <property type="entry name" value="Znf_FYVE_PHD"/>
</dbReference>
<evidence type="ECO:0000256" key="2">
    <source>
        <dbReference type="SAM" id="MobiDB-lite"/>
    </source>
</evidence>
<dbReference type="GO" id="GO:0005634">
    <property type="term" value="C:nucleus"/>
    <property type="evidence" value="ECO:0007669"/>
    <property type="project" value="UniProtKB-SubCell"/>
</dbReference>
<keyword evidence="3" id="KW-0812">Transmembrane</keyword>
<dbReference type="PANTHER" id="PTHR19303:SF74">
    <property type="entry name" value="POGO TRANSPOSABLE ELEMENT WITH KRAB DOMAIN"/>
    <property type="match status" value="1"/>
</dbReference>
<comment type="subcellular location">
    <subcellularLocation>
        <location evidence="1">Nucleus</location>
    </subcellularLocation>
</comment>
<proteinExistence type="predicted"/>
<evidence type="ECO:0000313" key="7">
    <source>
        <dbReference type="Proteomes" id="UP000007819"/>
    </source>
</evidence>
<dbReference type="GO" id="GO:0003677">
    <property type="term" value="F:DNA binding"/>
    <property type="evidence" value="ECO:0007669"/>
    <property type="project" value="InterPro"/>
</dbReference>
<dbReference type="Pfam" id="PF05225">
    <property type="entry name" value="HTH_psq"/>
    <property type="match status" value="1"/>
</dbReference>
<organism evidence="6 7">
    <name type="scientific">Acyrthosiphon pisum</name>
    <name type="common">Pea aphid</name>
    <dbReference type="NCBI Taxonomy" id="7029"/>
    <lineage>
        <taxon>Eukaryota</taxon>
        <taxon>Metazoa</taxon>
        <taxon>Ecdysozoa</taxon>
        <taxon>Arthropoda</taxon>
        <taxon>Hexapoda</taxon>
        <taxon>Insecta</taxon>
        <taxon>Pterygota</taxon>
        <taxon>Neoptera</taxon>
        <taxon>Paraneoptera</taxon>
        <taxon>Hemiptera</taxon>
        <taxon>Sternorrhyncha</taxon>
        <taxon>Aphidomorpha</taxon>
        <taxon>Aphidoidea</taxon>
        <taxon>Aphididae</taxon>
        <taxon>Macrosiphini</taxon>
        <taxon>Acyrthosiphon</taxon>
    </lineage>
</organism>
<dbReference type="Pfam" id="PF03184">
    <property type="entry name" value="DDE_1"/>
    <property type="match status" value="1"/>
</dbReference>
<feature type="domain" description="DDE-1" evidence="4">
    <location>
        <begin position="247"/>
        <end position="384"/>
    </location>
</feature>
<feature type="region of interest" description="Disordered" evidence="2">
    <location>
        <begin position="551"/>
        <end position="574"/>
    </location>
</feature>
<dbReference type="Gene3D" id="1.10.10.60">
    <property type="entry name" value="Homeodomain-like"/>
    <property type="match status" value="1"/>
</dbReference>
<dbReference type="RefSeq" id="XP_029347353.1">
    <property type="nucleotide sequence ID" value="XM_029491493.1"/>
</dbReference>
<feature type="compositionally biased region" description="Basic and acidic residues" evidence="2">
    <location>
        <begin position="551"/>
        <end position="560"/>
    </location>
</feature>
<dbReference type="InterPro" id="IPR050863">
    <property type="entry name" value="CenT-Element_Derived"/>
</dbReference>
<dbReference type="SUPFAM" id="SSF46689">
    <property type="entry name" value="Homeodomain-like"/>
    <property type="match status" value="1"/>
</dbReference>
<dbReference type="GeneID" id="100569183"/>
<dbReference type="EnsemblMetazoa" id="XM_029491495.1">
    <property type="protein sequence ID" value="XP_029347355.1"/>
    <property type="gene ID" value="LOC100569183"/>
</dbReference>
<keyword evidence="7" id="KW-1185">Reference proteome</keyword>
<dbReference type="Proteomes" id="UP000007819">
    <property type="component" value="Chromosome X"/>
</dbReference>
<dbReference type="OrthoDB" id="6590224at2759"/>
<feature type="domain" description="HTH psq-type" evidence="5">
    <location>
        <begin position="16"/>
        <end position="58"/>
    </location>
</feature>
<sequence>MVRNYIRKSNRQSWLEDDMKMAVLAVVERSLTYDAASIRYEVPRSTLQDRVNKVKEGKLNVQQCGLKALGHYQKVFSIEQENVLVQYLKDMESRLFGLTQNHFRKLAFELAERNNIAHNFNKTNGLAGELSNDYFYLYILKFIVILSFNFFYVGQDWLKGFLLRHPELSVRIPEPTSAVRAMGFNRPVVNSFYDLLKKCYETHHFKPEQIFNVDESGLSNVAKSRAKIISQKGRRQVGKLSSAERGQNVTVTICFSASGSYIPPLLIFPRVRLNPDFEEEAPPGSLVVCHPSGWMQSEIFVQWLHHFIKHTHPTKENPILLLLDGHVTHVKNLEVIDVARKNNIVIICFPPHTTHKLQPLDVSFMGPLSTYYSQELDLWLLNHPGQVVGLRHISKIFREAYLKAATPKNAISGFRKTGIAPFNSDIFDNSDFAPAETTNNIEMSLDTQTQPCCSADNNSALALYSTPQPSSSANTLNTEQPADNVQNAAVSSLLSQSLVLETPHTTFSSNEKQIFTISPEIILPIPKAQNINRSSRRRGKTAIITESPYKKELQEAKENSKPLPKKKQKKNNIKKRLFTSTDEEEIHPKKLCVSTDDDDSADEECIYCSMPYKEDSKGEKWVKCINCCRWCHELCGGVDNWKTYICDLCIKKK</sequence>
<evidence type="ECO:0000256" key="3">
    <source>
        <dbReference type="SAM" id="Phobius"/>
    </source>
</evidence>